<evidence type="ECO:0000313" key="1">
    <source>
        <dbReference type="EMBL" id="CAD8199058.1"/>
    </source>
</evidence>
<sequence length="320" mass="36203">MYEVLQPHILWGFTSPVSLQVIKYIFQSNSQSGIGQLYAEAILISDNIFINSSGSIGGCFSIFSYDNTSIVISNNQFEGIYSPFLNEVENGGVIYLDGSSSLLIKVEIKNNNGRNILCRGLGGFILLKSNSSSSNLTITNLQLEDVYSQQGSAIYVSYSKYVQKPQILSHQNLIVINTQVGYLKFFNKFTEFLVNKKQYIQSIIQLVIIYLQNILIPITNYVSFSIINKNQSQYKIPHVVNKDAQIQKSRQAKSIEFSMNLNFILYIMSQKQETIFASIIFLHKELAQNYIHTLIQNSLFQFNKATQEGGSVFVKGQKNI</sequence>
<evidence type="ECO:0000313" key="2">
    <source>
        <dbReference type="Proteomes" id="UP000683925"/>
    </source>
</evidence>
<keyword evidence="2" id="KW-1185">Reference proteome</keyword>
<comment type="caution">
    <text evidence="1">The sequence shown here is derived from an EMBL/GenBank/DDBJ whole genome shotgun (WGS) entry which is preliminary data.</text>
</comment>
<reference evidence="1" key="1">
    <citation type="submission" date="2021-01" db="EMBL/GenBank/DDBJ databases">
        <authorList>
            <consortium name="Genoscope - CEA"/>
            <person name="William W."/>
        </authorList>
    </citation>
    <scope>NUCLEOTIDE SEQUENCE</scope>
</reference>
<dbReference type="OMA" id="HETTMIS"/>
<accession>A0A8S1XDN8</accession>
<name>A0A8S1XDN8_PAROT</name>
<dbReference type="EMBL" id="CAJJDP010000118">
    <property type="protein sequence ID" value="CAD8199058.1"/>
    <property type="molecule type" value="Genomic_DNA"/>
</dbReference>
<protein>
    <submittedName>
        <fullName evidence="1">Uncharacterized protein</fullName>
    </submittedName>
</protein>
<dbReference type="Proteomes" id="UP000683925">
    <property type="component" value="Unassembled WGS sequence"/>
</dbReference>
<gene>
    <name evidence="1" type="ORF">POCTA_138.1.T1180126</name>
</gene>
<organism evidence="1 2">
    <name type="scientific">Paramecium octaurelia</name>
    <dbReference type="NCBI Taxonomy" id="43137"/>
    <lineage>
        <taxon>Eukaryota</taxon>
        <taxon>Sar</taxon>
        <taxon>Alveolata</taxon>
        <taxon>Ciliophora</taxon>
        <taxon>Intramacronucleata</taxon>
        <taxon>Oligohymenophorea</taxon>
        <taxon>Peniculida</taxon>
        <taxon>Parameciidae</taxon>
        <taxon>Paramecium</taxon>
    </lineage>
</organism>
<dbReference type="AlphaFoldDB" id="A0A8S1XDN8"/>
<proteinExistence type="predicted"/>